<dbReference type="InterPro" id="IPR050302">
    <property type="entry name" value="Rab_GAP_TBC_domain"/>
</dbReference>
<dbReference type="PANTHER" id="PTHR47219:SF20">
    <property type="entry name" value="TBC1 DOMAIN FAMILY MEMBER 2B"/>
    <property type="match status" value="1"/>
</dbReference>
<dbReference type="Gene3D" id="1.10.472.80">
    <property type="entry name" value="Ypt/Rab-GAP domain of gyp1p, domain 3"/>
    <property type="match status" value="1"/>
</dbReference>
<feature type="domain" description="Rab-GAP TBC" evidence="1">
    <location>
        <begin position="111"/>
        <end position="331"/>
    </location>
</feature>
<gene>
    <name evidence="2" type="ORF">RND71_037268</name>
</gene>
<dbReference type="GO" id="GO:0031267">
    <property type="term" value="F:small GTPase binding"/>
    <property type="evidence" value="ECO:0007669"/>
    <property type="project" value="TreeGrafter"/>
</dbReference>
<dbReference type="Pfam" id="PF00566">
    <property type="entry name" value="RabGAP-TBC"/>
    <property type="match status" value="1"/>
</dbReference>
<dbReference type="InterPro" id="IPR035969">
    <property type="entry name" value="Rab-GAP_TBC_sf"/>
</dbReference>
<dbReference type="AlphaFoldDB" id="A0AAE1R1Z8"/>
<protein>
    <recommendedName>
        <fullName evidence="1">Rab-GAP TBC domain-containing protein</fullName>
    </recommendedName>
</protein>
<dbReference type="FunFam" id="1.10.472.80:FF:000040">
    <property type="entry name" value="TBC1 domain family member 2A"/>
    <property type="match status" value="1"/>
</dbReference>
<proteinExistence type="predicted"/>
<keyword evidence="3" id="KW-1185">Reference proteome</keyword>
<sequence>MYGTNSKRDMATEYQSQVPILRPSIHARRAKITVKFQDLYGFTVEGNVDDVNVLNEVREKVREQGKVWWALEASKGANWYLQTHVSSTLKTSLKFSGLVNAITLKKLIRKGIPPVLRPKVWFSLSGAAKKKSTAPDSYYEDLTKAVQDKVTPATKQIDHDLSRTFPGHPWLDTAEGHAALRRVLVAYSFRDSDVGYCQNSAELLDHPCPNAGTAVGMNYVAALLLLVMKTEEEAFWMIAVLLENVLVSDCYNKSLSGCHVEQRVFKDLLNKKATRIAAHLDALEFDVSLVCTEWFLCLFAKSLPSEVNKFSLSFSSVWTTLRVWDVLFNEGANLLFHVAFAIFKMNEEELLTVHHVGDVIHIIQRSTHQLFDPDDLLTVAFDQIGFMTTTTISRQRKKQEPAVMADLDQRLRRLNSISAGDEQ</sequence>
<evidence type="ECO:0000313" key="2">
    <source>
        <dbReference type="EMBL" id="KAK4344174.1"/>
    </source>
</evidence>
<dbReference type="PANTHER" id="PTHR47219">
    <property type="entry name" value="RAB GTPASE-ACTIVATING PROTEIN 1-LIKE"/>
    <property type="match status" value="1"/>
</dbReference>
<dbReference type="FunFam" id="1.10.10.750:FF:000011">
    <property type="entry name" value="TBC1 domain family member 2B-like"/>
    <property type="match status" value="1"/>
</dbReference>
<dbReference type="EMBL" id="JAVYJV010000020">
    <property type="protein sequence ID" value="KAK4344174.1"/>
    <property type="molecule type" value="Genomic_DNA"/>
</dbReference>
<dbReference type="GO" id="GO:0005096">
    <property type="term" value="F:GTPase activator activity"/>
    <property type="evidence" value="ECO:0007669"/>
    <property type="project" value="TreeGrafter"/>
</dbReference>
<dbReference type="PROSITE" id="PS50086">
    <property type="entry name" value="TBC_RABGAP"/>
    <property type="match status" value="1"/>
</dbReference>
<dbReference type="InterPro" id="IPR000195">
    <property type="entry name" value="Rab-GAP-TBC_dom"/>
</dbReference>
<organism evidence="2 3">
    <name type="scientific">Anisodus tanguticus</name>
    <dbReference type="NCBI Taxonomy" id="243964"/>
    <lineage>
        <taxon>Eukaryota</taxon>
        <taxon>Viridiplantae</taxon>
        <taxon>Streptophyta</taxon>
        <taxon>Embryophyta</taxon>
        <taxon>Tracheophyta</taxon>
        <taxon>Spermatophyta</taxon>
        <taxon>Magnoliopsida</taxon>
        <taxon>eudicotyledons</taxon>
        <taxon>Gunneridae</taxon>
        <taxon>Pentapetalae</taxon>
        <taxon>asterids</taxon>
        <taxon>lamiids</taxon>
        <taxon>Solanales</taxon>
        <taxon>Solanaceae</taxon>
        <taxon>Solanoideae</taxon>
        <taxon>Hyoscyameae</taxon>
        <taxon>Anisodus</taxon>
    </lineage>
</organism>
<accession>A0AAE1R1Z8</accession>
<comment type="caution">
    <text evidence="2">The sequence shown here is derived from an EMBL/GenBank/DDBJ whole genome shotgun (WGS) entry which is preliminary data.</text>
</comment>
<reference evidence="2" key="1">
    <citation type="submission" date="2023-12" db="EMBL/GenBank/DDBJ databases">
        <title>Genome assembly of Anisodus tanguticus.</title>
        <authorList>
            <person name="Wang Y.-J."/>
        </authorList>
    </citation>
    <scope>NUCLEOTIDE SEQUENCE</scope>
    <source>
        <strain evidence="2">KB-2021</strain>
        <tissue evidence="2">Leaf</tissue>
    </source>
</reference>
<dbReference type="Proteomes" id="UP001291623">
    <property type="component" value="Unassembled WGS sequence"/>
</dbReference>
<evidence type="ECO:0000259" key="1">
    <source>
        <dbReference type="PROSITE" id="PS50086"/>
    </source>
</evidence>
<dbReference type="SMART" id="SM00164">
    <property type="entry name" value="TBC"/>
    <property type="match status" value="1"/>
</dbReference>
<name>A0AAE1R1Z8_9SOLA</name>
<dbReference type="Gene3D" id="1.10.8.270">
    <property type="entry name" value="putative rabgap domain of human tbc1 domain family member 14 like domains"/>
    <property type="match status" value="1"/>
</dbReference>
<dbReference type="SUPFAM" id="SSF47923">
    <property type="entry name" value="Ypt/Rab-GAP domain of gyp1p"/>
    <property type="match status" value="2"/>
</dbReference>
<dbReference type="Gene3D" id="1.10.10.750">
    <property type="entry name" value="Ypt/Rab-GAP domain of gyp1p, domain 1"/>
    <property type="match status" value="1"/>
</dbReference>
<evidence type="ECO:0000313" key="3">
    <source>
        <dbReference type="Proteomes" id="UP001291623"/>
    </source>
</evidence>